<organism evidence="4 5">
    <name type="scientific">Nonomuraea maheshkhaliensis</name>
    <dbReference type="NCBI Taxonomy" id="419590"/>
    <lineage>
        <taxon>Bacteria</taxon>
        <taxon>Bacillati</taxon>
        <taxon>Actinomycetota</taxon>
        <taxon>Actinomycetes</taxon>
        <taxon>Streptosporangiales</taxon>
        <taxon>Streptosporangiaceae</taxon>
        <taxon>Nonomuraea</taxon>
    </lineage>
</organism>
<dbReference type="SUPFAM" id="SSF47336">
    <property type="entry name" value="ACP-like"/>
    <property type="match status" value="1"/>
</dbReference>
<evidence type="ECO:0000259" key="3">
    <source>
        <dbReference type="PROSITE" id="PS50075"/>
    </source>
</evidence>
<dbReference type="PROSITE" id="PS50075">
    <property type="entry name" value="CARRIER"/>
    <property type="match status" value="1"/>
</dbReference>
<comment type="caution">
    <text evidence="4">The sequence shown here is derived from an EMBL/GenBank/DDBJ whole genome shotgun (WGS) entry which is preliminary data.</text>
</comment>
<dbReference type="Pfam" id="PF13193">
    <property type="entry name" value="AMP-binding_C"/>
    <property type="match status" value="1"/>
</dbReference>
<reference evidence="4 5" key="1">
    <citation type="journal article" date="2019" name="Int. J. Syst. Evol. Microbiol.">
        <title>The Global Catalogue of Microorganisms (GCM) 10K type strain sequencing project: providing services to taxonomists for standard genome sequencing and annotation.</title>
        <authorList>
            <consortium name="The Broad Institute Genomics Platform"/>
            <consortium name="The Broad Institute Genome Sequencing Center for Infectious Disease"/>
            <person name="Wu L."/>
            <person name="Ma J."/>
        </authorList>
    </citation>
    <scope>NUCLEOTIDE SEQUENCE [LARGE SCALE GENOMIC DNA]</scope>
    <source>
        <strain evidence="4 5">JCM 13929</strain>
    </source>
</reference>
<dbReference type="EMBL" id="BAAAMU010000009">
    <property type="protein sequence ID" value="GAA1621279.1"/>
    <property type="molecule type" value="Genomic_DNA"/>
</dbReference>
<protein>
    <recommendedName>
        <fullName evidence="3">Carrier domain-containing protein</fullName>
    </recommendedName>
</protein>
<dbReference type="Gene3D" id="1.10.1200.10">
    <property type="entry name" value="ACP-like"/>
    <property type="match status" value="1"/>
</dbReference>
<dbReference type="PANTHER" id="PTHR45527">
    <property type="entry name" value="NONRIBOSOMAL PEPTIDE SYNTHETASE"/>
    <property type="match status" value="1"/>
</dbReference>
<dbReference type="Gene3D" id="2.30.38.10">
    <property type="entry name" value="Luciferase, Domain 3"/>
    <property type="match status" value="1"/>
</dbReference>
<sequence length="259" mass="27073">MPPGFPGELCLGGEGLARGYPGHPGLTAERFVPDPYGPPGSRLYRTGDRVRRRPDGTLEFLGRFDAQVKVRGFRVEPGEVETALLAHPGVRQAVVTADGERLAAYVVGPAGPDELRTSLAATLPAHLVPTAWVSLAELPLTITGKVDVAALPAPGPGPVAEFVPPRTDAEVLVAGIWGELLGVEAVGVNDDFFALGGHSLLATRVAALLRNALDTEVPIRTVFDHPTVAGLAAAVERLVIEELAALTDAEVADLLEVGE</sequence>
<dbReference type="SUPFAM" id="SSF56801">
    <property type="entry name" value="Acetyl-CoA synthetase-like"/>
    <property type="match status" value="1"/>
</dbReference>
<dbReference type="InterPro" id="IPR025110">
    <property type="entry name" value="AMP-bd_C"/>
</dbReference>
<keyword evidence="2" id="KW-0597">Phosphoprotein</keyword>
<dbReference type="InterPro" id="IPR036736">
    <property type="entry name" value="ACP-like_sf"/>
</dbReference>
<evidence type="ECO:0000313" key="4">
    <source>
        <dbReference type="EMBL" id="GAA1621279.1"/>
    </source>
</evidence>
<evidence type="ECO:0000313" key="5">
    <source>
        <dbReference type="Proteomes" id="UP001500064"/>
    </source>
</evidence>
<dbReference type="Pfam" id="PF00550">
    <property type="entry name" value="PP-binding"/>
    <property type="match status" value="1"/>
</dbReference>
<dbReference type="PANTHER" id="PTHR45527:SF1">
    <property type="entry name" value="FATTY ACID SYNTHASE"/>
    <property type="match status" value="1"/>
</dbReference>
<proteinExistence type="predicted"/>
<evidence type="ECO:0000256" key="2">
    <source>
        <dbReference type="ARBA" id="ARBA00022553"/>
    </source>
</evidence>
<name>A0ABN2EXJ6_9ACTN</name>
<keyword evidence="5" id="KW-1185">Reference proteome</keyword>
<dbReference type="Proteomes" id="UP001500064">
    <property type="component" value="Unassembled WGS sequence"/>
</dbReference>
<evidence type="ECO:0000256" key="1">
    <source>
        <dbReference type="ARBA" id="ARBA00022450"/>
    </source>
</evidence>
<dbReference type="SMART" id="SM00823">
    <property type="entry name" value="PKS_PP"/>
    <property type="match status" value="1"/>
</dbReference>
<gene>
    <name evidence="4" type="ORF">GCM10009733_017280</name>
</gene>
<dbReference type="PROSITE" id="PS00012">
    <property type="entry name" value="PHOSPHOPANTETHEINE"/>
    <property type="match status" value="1"/>
</dbReference>
<dbReference type="InterPro" id="IPR006162">
    <property type="entry name" value="Ppantetheine_attach_site"/>
</dbReference>
<dbReference type="InterPro" id="IPR045851">
    <property type="entry name" value="AMP-bd_C_sf"/>
</dbReference>
<dbReference type="InterPro" id="IPR009081">
    <property type="entry name" value="PP-bd_ACP"/>
</dbReference>
<feature type="domain" description="Carrier" evidence="3">
    <location>
        <begin position="164"/>
        <end position="239"/>
    </location>
</feature>
<keyword evidence="1" id="KW-0596">Phosphopantetheine</keyword>
<dbReference type="RefSeq" id="WP_346102918.1">
    <property type="nucleotide sequence ID" value="NZ_BAAAMU010000009.1"/>
</dbReference>
<dbReference type="Gene3D" id="3.30.300.30">
    <property type="match status" value="1"/>
</dbReference>
<dbReference type="InterPro" id="IPR020806">
    <property type="entry name" value="PKS_PP-bd"/>
</dbReference>
<accession>A0ABN2EXJ6</accession>